<evidence type="ECO:0000313" key="2">
    <source>
        <dbReference type="EMBL" id="MDL5032919.1"/>
    </source>
</evidence>
<keyword evidence="3" id="KW-1185">Reference proteome</keyword>
<feature type="transmembrane region" description="Helical" evidence="1">
    <location>
        <begin position="63"/>
        <end position="82"/>
    </location>
</feature>
<reference evidence="2 3" key="1">
    <citation type="submission" date="2023-06" db="EMBL/GenBank/DDBJ databases">
        <title>Pelomonas sp. APW6 16S ribosomal RNA gene genome sequencing and assembly.</title>
        <authorList>
            <person name="Woo H."/>
        </authorList>
    </citation>
    <scope>NUCLEOTIDE SEQUENCE [LARGE SCALE GENOMIC DNA]</scope>
    <source>
        <strain evidence="2 3">APW6</strain>
    </source>
</reference>
<dbReference type="Proteomes" id="UP001238603">
    <property type="component" value="Unassembled WGS sequence"/>
</dbReference>
<proteinExistence type="predicted"/>
<comment type="caution">
    <text evidence="2">The sequence shown here is derived from an EMBL/GenBank/DDBJ whole genome shotgun (WGS) entry which is preliminary data.</text>
</comment>
<keyword evidence="1" id="KW-1133">Transmembrane helix</keyword>
<dbReference type="RefSeq" id="WP_285982984.1">
    <property type="nucleotide sequence ID" value="NZ_JASVDS010000003.1"/>
</dbReference>
<keyword evidence="1" id="KW-0812">Transmembrane</keyword>
<accession>A0ABT7LKF1</accession>
<organism evidence="2 3">
    <name type="scientific">Roseateles subflavus</name>
    <dbReference type="NCBI Taxonomy" id="3053353"/>
    <lineage>
        <taxon>Bacteria</taxon>
        <taxon>Pseudomonadati</taxon>
        <taxon>Pseudomonadota</taxon>
        <taxon>Betaproteobacteria</taxon>
        <taxon>Burkholderiales</taxon>
        <taxon>Sphaerotilaceae</taxon>
        <taxon>Roseateles</taxon>
    </lineage>
</organism>
<keyword evidence="1" id="KW-0472">Membrane</keyword>
<evidence type="ECO:0000256" key="1">
    <source>
        <dbReference type="SAM" id="Phobius"/>
    </source>
</evidence>
<gene>
    <name evidence="2" type="ORF">QRD43_13470</name>
</gene>
<sequence>MYTCPLCRTKTLGIWHVLLAQPGQVLSCGNCQGHVRVQHPGKAVTLMPCVLGLLAIGRSGNNMVLDAAILVMMSSWLFLLFYRCVSLTSVPLSLDGA</sequence>
<dbReference type="EMBL" id="JASVDS010000003">
    <property type="protein sequence ID" value="MDL5032919.1"/>
    <property type="molecule type" value="Genomic_DNA"/>
</dbReference>
<evidence type="ECO:0000313" key="3">
    <source>
        <dbReference type="Proteomes" id="UP001238603"/>
    </source>
</evidence>
<protein>
    <submittedName>
        <fullName evidence="2">Uncharacterized protein</fullName>
    </submittedName>
</protein>
<name>A0ABT7LKF1_9BURK</name>